<organism evidence="1 2">
    <name type="scientific">Ooceraea biroi</name>
    <name type="common">Clonal raider ant</name>
    <name type="synonym">Cerapachys biroi</name>
    <dbReference type="NCBI Taxonomy" id="2015173"/>
    <lineage>
        <taxon>Eukaryota</taxon>
        <taxon>Metazoa</taxon>
        <taxon>Ecdysozoa</taxon>
        <taxon>Arthropoda</taxon>
        <taxon>Hexapoda</taxon>
        <taxon>Insecta</taxon>
        <taxon>Pterygota</taxon>
        <taxon>Neoptera</taxon>
        <taxon>Endopterygota</taxon>
        <taxon>Hymenoptera</taxon>
        <taxon>Apocrita</taxon>
        <taxon>Aculeata</taxon>
        <taxon>Formicoidea</taxon>
        <taxon>Formicidae</taxon>
        <taxon>Dorylinae</taxon>
        <taxon>Ooceraea</taxon>
    </lineage>
</organism>
<dbReference type="AlphaFoldDB" id="A0A026WUT6"/>
<name>A0A026WUT6_OOCBI</name>
<keyword evidence="2" id="KW-1185">Reference proteome</keyword>
<dbReference type="Proteomes" id="UP000053097">
    <property type="component" value="Unassembled WGS sequence"/>
</dbReference>
<dbReference type="EMBL" id="KK107088">
    <property type="protein sequence ID" value="EZA59777.1"/>
    <property type="molecule type" value="Genomic_DNA"/>
</dbReference>
<reference evidence="1 2" key="1">
    <citation type="journal article" date="2014" name="Curr. Biol.">
        <title>The genome of the clonal raider ant Cerapachys biroi.</title>
        <authorList>
            <person name="Oxley P.R."/>
            <person name="Ji L."/>
            <person name="Fetter-Pruneda I."/>
            <person name="McKenzie S.K."/>
            <person name="Li C."/>
            <person name="Hu H."/>
            <person name="Zhang G."/>
            <person name="Kronauer D.J."/>
        </authorList>
    </citation>
    <scope>NUCLEOTIDE SEQUENCE [LARGE SCALE GENOMIC DNA]</scope>
</reference>
<proteinExistence type="predicted"/>
<evidence type="ECO:0000313" key="1">
    <source>
        <dbReference type="EMBL" id="EZA59777.1"/>
    </source>
</evidence>
<accession>A0A026WUT6</accession>
<evidence type="ECO:0000313" key="2">
    <source>
        <dbReference type="Proteomes" id="UP000053097"/>
    </source>
</evidence>
<sequence length="143" mass="16241">MVHFIFSRARRVKFFVCNVFLKFARVGTIVKPVFMELSKKHVRLGAVVESTTGGSEKETPLPLQVGYVARLPVMESKSCPIKKRKKRNTHYVLRSNRQVALEDAPSTLCPPRKADEFPASGCHFPIFTRVDQMSVDRSQDMSN</sequence>
<gene>
    <name evidence="1" type="ORF">X777_14349</name>
</gene>
<protein>
    <submittedName>
        <fullName evidence="1">Uncharacterized protein</fullName>
    </submittedName>
</protein>